<evidence type="ECO:0000256" key="16">
    <source>
        <dbReference type="ARBA" id="ARBA00023768"/>
    </source>
</evidence>
<comment type="subcellular location">
    <subcellularLocation>
        <location evidence="16">Basolateral cell membrane</location>
        <topology evidence="16">Single-pass type I membrane protein</topology>
    </subcellularLocation>
    <subcellularLocation>
        <location evidence="2">Cell junction</location>
        <location evidence="2">Adherens junction</location>
    </subcellularLocation>
    <subcellularLocation>
        <location evidence="1">Cell junction</location>
        <location evidence="1">Tight junction</location>
    </subcellularLocation>
</comment>
<reference evidence="21" key="1">
    <citation type="journal article" date="2023" name="DNA Res.">
        <title>Chromosome-level genome assembly of Phrynocephalus forsythii using third-generation DNA sequencing and Hi-C analysis.</title>
        <authorList>
            <person name="Qi Y."/>
            <person name="Zhao W."/>
            <person name="Zhao Y."/>
            <person name="Niu C."/>
            <person name="Cao S."/>
            <person name="Zhang Y."/>
        </authorList>
    </citation>
    <scope>NUCLEOTIDE SEQUENCE</scope>
    <source>
        <tissue evidence="21">Muscle</tissue>
    </source>
</reference>
<feature type="signal peptide" evidence="19">
    <location>
        <begin position="1"/>
        <end position="24"/>
    </location>
</feature>
<keyword evidence="13" id="KW-0675">Receptor</keyword>
<evidence type="ECO:0000256" key="18">
    <source>
        <dbReference type="SAM" id="Phobius"/>
    </source>
</evidence>
<proteinExistence type="predicted"/>
<dbReference type="GO" id="GO:0050839">
    <property type="term" value="F:cell adhesion molecule binding"/>
    <property type="evidence" value="ECO:0007669"/>
    <property type="project" value="TreeGrafter"/>
</dbReference>
<gene>
    <name evidence="21" type="ORF">JRQ81_019986</name>
</gene>
<keyword evidence="15" id="KW-0393">Immunoglobulin domain</keyword>
<dbReference type="InterPro" id="IPR036179">
    <property type="entry name" value="Ig-like_dom_sf"/>
</dbReference>
<dbReference type="EMBL" id="JAPFRF010000010">
    <property type="protein sequence ID" value="KAJ7320475.1"/>
    <property type="molecule type" value="Genomic_DNA"/>
</dbReference>
<evidence type="ECO:0000256" key="17">
    <source>
        <dbReference type="SAM" id="MobiDB-lite"/>
    </source>
</evidence>
<feature type="domain" description="Ig-like" evidence="20">
    <location>
        <begin position="142"/>
        <end position="230"/>
    </location>
</feature>
<evidence type="ECO:0000256" key="10">
    <source>
        <dbReference type="ARBA" id="ARBA00022989"/>
    </source>
</evidence>
<dbReference type="Proteomes" id="UP001142489">
    <property type="component" value="Unassembled WGS sequence"/>
</dbReference>
<keyword evidence="10 18" id="KW-1133">Transmembrane helix</keyword>
<evidence type="ECO:0000256" key="7">
    <source>
        <dbReference type="ARBA" id="ARBA00022737"/>
    </source>
</evidence>
<dbReference type="GO" id="GO:0014704">
    <property type="term" value="C:intercalated disc"/>
    <property type="evidence" value="ECO:0007669"/>
    <property type="project" value="TreeGrafter"/>
</dbReference>
<keyword evidence="5 18" id="KW-0812">Transmembrane</keyword>
<evidence type="ECO:0000313" key="22">
    <source>
        <dbReference type="Proteomes" id="UP001142489"/>
    </source>
</evidence>
<dbReference type="Gene3D" id="2.60.40.10">
    <property type="entry name" value="Immunoglobulins"/>
    <property type="match status" value="2"/>
</dbReference>
<dbReference type="SMART" id="SM00408">
    <property type="entry name" value="IGc2"/>
    <property type="match status" value="2"/>
</dbReference>
<dbReference type="InterPro" id="IPR013783">
    <property type="entry name" value="Ig-like_fold"/>
</dbReference>
<evidence type="ECO:0000256" key="8">
    <source>
        <dbReference type="ARBA" id="ARBA00022889"/>
    </source>
</evidence>
<dbReference type="InterPro" id="IPR003598">
    <property type="entry name" value="Ig_sub2"/>
</dbReference>
<feature type="region of interest" description="Disordered" evidence="17">
    <location>
        <begin position="273"/>
        <end position="342"/>
    </location>
</feature>
<feature type="chain" id="PRO_5040401452" description="Ig-like domain-containing protein" evidence="19">
    <location>
        <begin position="25"/>
        <end position="366"/>
    </location>
</feature>
<keyword evidence="14" id="KW-0325">Glycoprotein</keyword>
<evidence type="ECO:0000256" key="11">
    <source>
        <dbReference type="ARBA" id="ARBA00023136"/>
    </source>
</evidence>
<keyword evidence="12" id="KW-1015">Disulfide bond</keyword>
<evidence type="ECO:0000256" key="14">
    <source>
        <dbReference type="ARBA" id="ARBA00023180"/>
    </source>
</evidence>
<feature type="compositionally biased region" description="Polar residues" evidence="17">
    <location>
        <begin position="287"/>
        <end position="309"/>
    </location>
</feature>
<keyword evidence="4" id="KW-1003">Cell membrane</keyword>
<dbReference type="GO" id="GO:0016323">
    <property type="term" value="C:basolateral plasma membrane"/>
    <property type="evidence" value="ECO:0007669"/>
    <property type="project" value="UniProtKB-SubCell"/>
</dbReference>
<keyword evidence="8" id="KW-0130">Cell adhesion</keyword>
<evidence type="ECO:0000256" key="19">
    <source>
        <dbReference type="SAM" id="SignalP"/>
    </source>
</evidence>
<feature type="domain" description="Ig-like" evidence="20">
    <location>
        <begin position="23"/>
        <end position="137"/>
    </location>
</feature>
<dbReference type="FunFam" id="2.60.40.10:FF:000095">
    <property type="entry name" value="immunoglobulin superfamily member 11 isoform X1"/>
    <property type="match status" value="1"/>
</dbReference>
<keyword evidence="9" id="KW-0965">Cell junction</keyword>
<evidence type="ECO:0000256" key="9">
    <source>
        <dbReference type="ARBA" id="ARBA00022949"/>
    </source>
</evidence>
<dbReference type="GO" id="GO:0005912">
    <property type="term" value="C:adherens junction"/>
    <property type="evidence" value="ECO:0007669"/>
    <property type="project" value="UniProtKB-SubCell"/>
</dbReference>
<feature type="compositionally biased region" description="Basic and acidic residues" evidence="17">
    <location>
        <begin position="273"/>
        <end position="282"/>
    </location>
</feature>
<evidence type="ECO:0000256" key="6">
    <source>
        <dbReference type="ARBA" id="ARBA00022729"/>
    </source>
</evidence>
<evidence type="ECO:0000259" key="20">
    <source>
        <dbReference type="PROSITE" id="PS50835"/>
    </source>
</evidence>
<evidence type="ECO:0000256" key="2">
    <source>
        <dbReference type="ARBA" id="ARBA00004536"/>
    </source>
</evidence>
<name>A0A9Q0XQF5_9SAUR</name>
<evidence type="ECO:0000256" key="15">
    <source>
        <dbReference type="ARBA" id="ARBA00023319"/>
    </source>
</evidence>
<dbReference type="SMART" id="SM00406">
    <property type="entry name" value="IGv"/>
    <property type="match status" value="1"/>
</dbReference>
<dbReference type="SUPFAM" id="SSF48726">
    <property type="entry name" value="Immunoglobulin"/>
    <property type="match status" value="2"/>
</dbReference>
<sequence length="366" mass="40337">MESLRRRPHLLWSLLLLTADLIEGVTITSTDQTMVTKAQGEKVTLLCTFTLAALDEGSLDIEWDVVQPDREQPVIMYNVDRVYDNYHMSGRVQFVSQNPASGDATIDILNLMPGDSGTYQCKVKKPPGIDTHRVQLTVLEKPKETKCYVEGSQEIGMDVILKCNSKAGTPLINYYWTRTTGAELPATSSQNSDTGDLLMKNASQTHSDTYKCVASNRVGTDECFVTLNVTPPVNRAGTIAGAVIGTLLALSLLAFFVFCCCKKQREKKYEKEVHHDIREDVPPPKSRASTARSYIGSNRSSLGSMSPSNMDGYAKTQYNKVPSEDFERPPPQHLNYEPPKVAAPNLSRMGAIPVMIPAQSKDGSIV</sequence>
<dbReference type="GO" id="GO:0005923">
    <property type="term" value="C:bicellular tight junction"/>
    <property type="evidence" value="ECO:0007669"/>
    <property type="project" value="UniProtKB-SubCell"/>
</dbReference>
<keyword evidence="22" id="KW-1185">Reference proteome</keyword>
<evidence type="ECO:0000256" key="1">
    <source>
        <dbReference type="ARBA" id="ARBA00004435"/>
    </source>
</evidence>
<organism evidence="21 22">
    <name type="scientific">Phrynocephalus forsythii</name>
    <dbReference type="NCBI Taxonomy" id="171643"/>
    <lineage>
        <taxon>Eukaryota</taxon>
        <taxon>Metazoa</taxon>
        <taxon>Chordata</taxon>
        <taxon>Craniata</taxon>
        <taxon>Vertebrata</taxon>
        <taxon>Euteleostomi</taxon>
        <taxon>Lepidosauria</taxon>
        <taxon>Squamata</taxon>
        <taxon>Bifurcata</taxon>
        <taxon>Unidentata</taxon>
        <taxon>Episquamata</taxon>
        <taxon>Toxicofera</taxon>
        <taxon>Iguania</taxon>
        <taxon>Acrodonta</taxon>
        <taxon>Agamidae</taxon>
        <taxon>Agaminae</taxon>
        <taxon>Phrynocephalus</taxon>
    </lineage>
</organism>
<dbReference type="InterPro" id="IPR003599">
    <property type="entry name" value="Ig_sub"/>
</dbReference>
<keyword evidence="7" id="KW-0677">Repeat</keyword>
<protein>
    <recommendedName>
        <fullName evidence="20">Ig-like domain-containing protein</fullName>
    </recommendedName>
</protein>
<dbReference type="Pfam" id="PF13927">
    <property type="entry name" value="Ig_3"/>
    <property type="match status" value="1"/>
</dbReference>
<accession>A0A9Q0XQF5</accession>
<evidence type="ECO:0000313" key="21">
    <source>
        <dbReference type="EMBL" id="KAJ7320475.1"/>
    </source>
</evidence>
<comment type="caution">
    <text evidence="21">The sequence shown here is derived from an EMBL/GenBank/DDBJ whole genome shotgun (WGS) entry which is preliminary data.</text>
</comment>
<evidence type="ECO:0000256" key="4">
    <source>
        <dbReference type="ARBA" id="ARBA00022475"/>
    </source>
</evidence>
<dbReference type="PANTHER" id="PTHR44468">
    <property type="entry name" value="COXSACKIEVIRUS AND ADENOVIRUS RECEPTOR-RELATED"/>
    <property type="match status" value="1"/>
</dbReference>
<dbReference type="OrthoDB" id="8902063at2759"/>
<dbReference type="InterPro" id="IPR052307">
    <property type="entry name" value="EJ_Adhesion_Regulator"/>
</dbReference>
<evidence type="ECO:0000256" key="5">
    <source>
        <dbReference type="ARBA" id="ARBA00022692"/>
    </source>
</evidence>
<dbReference type="SMART" id="SM00409">
    <property type="entry name" value="IG"/>
    <property type="match status" value="2"/>
</dbReference>
<dbReference type="InterPro" id="IPR007110">
    <property type="entry name" value="Ig-like_dom"/>
</dbReference>
<dbReference type="InterPro" id="IPR013106">
    <property type="entry name" value="Ig_V-set"/>
</dbReference>
<feature type="transmembrane region" description="Helical" evidence="18">
    <location>
        <begin position="239"/>
        <end position="261"/>
    </location>
</feature>
<keyword evidence="6 19" id="KW-0732">Signal</keyword>
<dbReference type="Pfam" id="PF07686">
    <property type="entry name" value="V-set"/>
    <property type="match status" value="1"/>
</dbReference>
<evidence type="ECO:0000256" key="12">
    <source>
        <dbReference type="ARBA" id="ARBA00023157"/>
    </source>
</evidence>
<keyword evidence="11 18" id="KW-0472">Membrane</keyword>
<dbReference type="AlphaFoldDB" id="A0A9Q0XQF5"/>
<dbReference type="PROSITE" id="PS50835">
    <property type="entry name" value="IG_LIKE"/>
    <property type="match status" value="2"/>
</dbReference>
<evidence type="ECO:0000256" key="13">
    <source>
        <dbReference type="ARBA" id="ARBA00023170"/>
    </source>
</evidence>
<dbReference type="PANTHER" id="PTHR44468:SF3">
    <property type="entry name" value="COXSACKIEVIRUS AND ADENOVIRUS RECEPTOR"/>
    <property type="match status" value="1"/>
</dbReference>
<dbReference type="GO" id="GO:0034109">
    <property type="term" value="P:homotypic cell-cell adhesion"/>
    <property type="evidence" value="ECO:0007669"/>
    <property type="project" value="TreeGrafter"/>
</dbReference>
<evidence type="ECO:0000256" key="3">
    <source>
        <dbReference type="ARBA" id="ARBA00022427"/>
    </source>
</evidence>
<keyword evidence="3" id="KW-0796">Tight junction</keyword>